<gene>
    <name evidence="1" type="ordered locus">Sulac_2151</name>
</gene>
<proteinExistence type="predicted"/>
<organism evidence="1 2">
    <name type="scientific">Sulfobacillus acidophilus (strain ATCC 700253 / DSM 10332 / NAL)</name>
    <dbReference type="NCBI Taxonomy" id="679936"/>
    <lineage>
        <taxon>Bacteria</taxon>
        <taxon>Bacillati</taxon>
        <taxon>Bacillota</taxon>
        <taxon>Clostridia</taxon>
        <taxon>Eubacteriales</taxon>
        <taxon>Clostridiales Family XVII. Incertae Sedis</taxon>
        <taxon>Sulfobacillus</taxon>
    </lineage>
</organism>
<reference evidence="1 2" key="2">
    <citation type="journal article" date="2012" name="Stand. Genomic Sci.">
        <title>Complete genome sequence of the moderately thermophilic mineral-sulfide-oxidizing firmicute Sulfobacillus acidophilus type strain (NAL(T)).</title>
        <authorList>
            <person name="Anderson I."/>
            <person name="Chertkov O."/>
            <person name="Chen A."/>
            <person name="Saunders E."/>
            <person name="Lapidus A."/>
            <person name="Nolan M."/>
            <person name="Lucas S."/>
            <person name="Hammon N."/>
            <person name="Deshpande S."/>
            <person name="Cheng J.F."/>
            <person name="Han C."/>
            <person name="Tapia R."/>
            <person name="Goodwin L.A."/>
            <person name="Pitluck S."/>
            <person name="Liolios K."/>
            <person name="Pagani I."/>
            <person name="Ivanova N."/>
            <person name="Mikhailova N."/>
            <person name="Pati A."/>
            <person name="Palaniappan K."/>
            <person name="Land M."/>
            <person name="Pan C."/>
            <person name="Rohde M."/>
            <person name="Pukall R."/>
            <person name="Goker M."/>
            <person name="Detter J.C."/>
            <person name="Woyke T."/>
            <person name="Bristow J."/>
            <person name="Eisen J.A."/>
            <person name="Markowitz V."/>
            <person name="Hugenholtz P."/>
            <person name="Kyrpides N.C."/>
            <person name="Klenk H.P."/>
            <person name="Mavromatis K."/>
        </authorList>
    </citation>
    <scope>NUCLEOTIDE SEQUENCE [LARGE SCALE GENOMIC DNA]</scope>
    <source>
        <strain evidence="2">ATCC 700253 / DSM 10332 / NAL</strain>
    </source>
</reference>
<evidence type="ECO:0000313" key="2">
    <source>
        <dbReference type="Proteomes" id="UP000005439"/>
    </source>
</evidence>
<dbReference type="KEGG" id="sap:Sulac_2151"/>
<name>G8TTG6_SULAD</name>
<dbReference type="Proteomes" id="UP000005439">
    <property type="component" value="Chromosome"/>
</dbReference>
<keyword evidence="2" id="KW-1185">Reference proteome</keyword>
<dbReference type="AlphaFoldDB" id="G8TTG6"/>
<reference evidence="2" key="1">
    <citation type="submission" date="2011-12" db="EMBL/GenBank/DDBJ databases">
        <title>The complete genome of chromosome of Sulfobacillus acidophilus DSM 10332.</title>
        <authorList>
            <person name="Lucas S."/>
            <person name="Han J."/>
            <person name="Lapidus A."/>
            <person name="Bruce D."/>
            <person name="Goodwin L."/>
            <person name="Pitluck S."/>
            <person name="Peters L."/>
            <person name="Kyrpides N."/>
            <person name="Mavromatis K."/>
            <person name="Ivanova N."/>
            <person name="Mikhailova N."/>
            <person name="Chertkov O."/>
            <person name="Saunders E."/>
            <person name="Detter J.C."/>
            <person name="Tapia R."/>
            <person name="Han C."/>
            <person name="Land M."/>
            <person name="Hauser L."/>
            <person name="Markowitz V."/>
            <person name="Cheng J.-F."/>
            <person name="Hugenholtz P."/>
            <person name="Woyke T."/>
            <person name="Wu D."/>
            <person name="Pukall R."/>
            <person name="Gehrich-Schroeter G."/>
            <person name="Schneider S."/>
            <person name="Klenk H.-P."/>
            <person name="Eisen J.A."/>
        </authorList>
    </citation>
    <scope>NUCLEOTIDE SEQUENCE [LARGE SCALE GENOMIC DNA]</scope>
    <source>
        <strain evidence="2">ATCC 700253 / DSM 10332 / NAL</strain>
    </source>
</reference>
<sequence length="75" mass="8695">MENKYFCPKCRLWTDYDVRPMSILFVIVCRACKSEYPALFQQQILAVAKGGLDAIAVLEDDVEDIYPADTDRYRL</sequence>
<protein>
    <submittedName>
        <fullName evidence="1">Uncharacterized protein</fullName>
    </submittedName>
</protein>
<dbReference type="HOGENOM" id="CLU_2669710_0_0_9"/>
<accession>G8TTG6</accession>
<dbReference type="EMBL" id="CP003179">
    <property type="protein sequence ID" value="AEW05632.1"/>
    <property type="molecule type" value="Genomic_DNA"/>
</dbReference>
<evidence type="ECO:0000313" key="1">
    <source>
        <dbReference type="EMBL" id="AEW05632.1"/>
    </source>
</evidence>